<gene>
    <name evidence="8" type="ORF">C3Y98_05795</name>
</gene>
<reference evidence="8 9" key="1">
    <citation type="submission" date="2018-02" db="EMBL/GenBank/DDBJ databases">
        <title>A novel lanthanide dependent methylotroph, Methylotenera sp. La3113.</title>
        <authorList>
            <person name="Lv H."/>
            <person name="Tani A."/>
        </authorList>
    </citation>
    <scope>NUCLEOTIDE SEQUENCE [LARGE SCALE GENOMIC DNA]</scope>
    <source>
        <strain evidence="8 9">La3113</strain>
    </source>
</reference>
<keyword evidence="5 7" id="KW-1133">Transmembrane helix</keyword>
<keyword evidence="3" id="KW-1003">Cell membrane</keyword>
<proteinExistence type="inferred from homology"/>
<evidence type="ECO:0000256" key="5">
    <source>
        <dbReference type="ARBA" id="ARBA00022989"/>
    </source>
</evidence>
<keyword evidence="9" id="KW-1185">Reference proteome</keyword>
<feature type="transmembrane region" description="Helical" evidence="7">
    <location>
        <begin position="144"/>
        <end position="167"/>
    </location>
</feature>
<dbReference type="InterPro" id="IPR032808">
    <property type="entry name" value="DoxX"/>
</dbReference>
<evidence type="ECO:0000313" key="9">
    <source>
        <dbReference type="Proteomes" id="UP000297706"/>
    </source>
</evidence>
<feature type="transmembrane region" description="Helical" evidence="7">
    <location>
        <begin position="96"/>
        <end position="115"/>
    </location>
</feature>
<evidence type="ECO:0000256" key="7">
    <source>
        <dbReference type="SAM" id="Phobius"/>
    </source>
</evidence>
<keyword evidence="4 7" id="KW-0812">Transmembrane</keyword>
<evidence type="ECO:0000256" key="4">
    <source>
        <dbReference type="ARBA" id="ARBA00022692"/>
    </source>
</evidence>
<dbReference type="EMBL" id="PQVH01000008">
    <property type="protein sequence ID" value="TFW71606.1"/>
    <property type="molecule type" value="Genomic_DNA"/>
</dbReference>
<name>A0A4Y9VR77_9PROT</name>
<comment type="similarity">
    <text evidence="2">Belongs to the DoxX family.</text>
</comment>
<dbReference type="AlphaFoldDB" id="A0A4Y9VR77"/>
<dbReference type="Proteomes" id="UP000297706">
    <property type="component" value="Unassembled WGS sequence"/>
</dbReference>
<dbReference type="PANTHER" id="PTHR33452">
    <property type="entry name" value="OXIDOREDUCTASE CATD-RELATED"/>
    <property type="match status" value="1"/>
</dbReference>
<evidence type="ECO:0000313" key="8">
    <source>
        <dbReference type="EMBL" id="TFW71606.1"/>
    </source>
</evidence>
<dbReference type="RefSeq" id="WP_135277150.1">
    <property type="nucleotide sequence ID" value="NZ_PQVH01000008.1"/>
</dbReference>
<dbReference type="PANTHER" id="PTHR33452:SF7">
    <property type="entry name" value="DOXX FAMILY PROTEIN"/>
    <property type="match status" value="1"/>
</dbReference>
<organism evidence="8 9">
    <name type="scientific">Methylotenera oryzisoli</name>
    <dbReference type="NCBI Taxonomy" id="2080758"/>
    <lineage>
        <taxon>Bacteria</taxon>
        <taxon>Pseudomonadati</taxon>
        <taxon>Pseudomonadota</taxon>
        <taxon>Betaproteobacteria</taxon>
        <taxon>Nitrosomonadales</taxon>
        <taxon>Methylophilaceae</taxon>
        <taxon>Methylotenera</taxon>
    </lineage>
</organism>
<dbReference type="OrthoDB" id="5689076at2"/>
<evidence type="ECO:0000256" key="2">
    <source>
        <dbReference type="ARBA" id="ARBA00006679"/>
    </source>
</evidence>
<dbReference type="InterPro" id="IPR051907">
    <property type="entry name" value="DoxX-like_oxidoreductase"/>
</dbReference>
<protein>
    <submittedName>
        <fullName evidence="8">DoxX family protein</fullName>
    </submittedName>
</protein>
<comment type="subcellular location">
    <subcellularLocation>
        <location evidence="1">Cell membrane</location>
        <topology evidence="1">Multi-pass membrane protein</topology>
    </subcellularLocation>
</comment>
<evidence type="ECO:0000256" key="6">
    <source>
        <dbReference type="ARBA" id="ARBA00023136"/>
    </source>
</evidence>
<keyword evidence="6 7" id="KW-0472">Membrane</keyword>
<evidence type="ECO:0000256" key="1">
    <source>
        <dbReference type="ARBA" id="ARBA00004651"/>
    </source>
</evidence>
<dbReference type="Pfam" id="PF07681">
    <property type="entry name" value="DoxX"/>
    <property type="match status" value="1"/>
</dbReference>
<comment type="caution">
    <text evidence="8">The sequence shown here is derived from an EMBL/GenBank/DDBJ whole genome shotgun (WGS) entry which is preliminary data.</text>
</comment>
<accession>A0A4Y9VR77</accession>
<sequence length="174" mass="19745">MYKTNLINCGYRLYESTIGYLNQLSESVPSLFLRLILAYEFGEAGLEKLHGTNWFVDVTFPFPFSLIAPEVNWQIATYFEILGAIALLLGIATRFFSVSLIILTIVAIATVHWPAQWMSLNDLWTGYRIVDEAGDGFGNYKLPLIYVVMFSPLLFGGAGKLSLDYLIKQRWLSR</sequence>
<dbReference type="GO" id="GO:0005886">
    <property type="term" value="C:plasma membrane"/>
    <property type="evidence" value="ECO:0007669"/>
    <property type="project" value="UniProtKB-SubCell"/>
</dbReference>
<evidence type="ECO:0000256" key="3">
    <source>
        <dbReference type="ARBA" id="ARBA00022475"/>
    </source>
</evidence>